<gene>
    <name evidence="1" type="ORF">C5E45_23830</name>
</gene>
<reference evidence="1 2" key="1">
    <citation type="submission" date="2018-02" db="EMBL/GenBank/DDBJ databases">
        <title>8 Nocardia nova and 1 Nocardia cyriacigeorgica strain used for evolution to TMP-SMX.</title>
        <authorList>
            <person name="Mehta H."/>
            <person name="Weng J."/>
            <person name="Shamoo Y."/>
        </authorList>
    </citation>
    <scope>NUCLEOTIDE SEQUENCE [LARGE SCALE GENOMIC DNA]</scope>
    <source>
        <strain evidence="1 2">MDA3139</strain>
    </source>
</reference>
<protein>
    <submittedName>
        <fullName evidence="1">Uncharacterized protein</fullName>
    </submittedName>
</protein>
<dbReference type="Proteomes" id="UP000239874">
    <property type="component" value="Unassembled WGS sequence"/>
</dbReference>
<evidence type="ECO:0000313" key="2">
    <source>
        <dbReference type="Proteomes" id="UP000239874"/>
    </source>
</evidence>
<accession>A0A2S6AKT1</accession>
<sequence length="62" mass="7071">MYRIDRWGLWRVLLQPCVKWRLCGGVVCWYSAELDPFLVGQRRSGGSVVAGMPETSMLVGQR</sequence>
<comment type="caution">
    <text evidence="1">The sequence shown here is derived from an EMBL/GenBank/DDBJ whole genome shotgun (WGS) entry which is preliminary data.</text>
</comment>
<proteinExistence type="predicted"/>
<organism evidence="1 2">
    <name type="scientific">Nocardia nova</name>
    <dbReference type="NCBI Taxonomy" id="37330"/>
    <lineage>
        <taxon>Bacteria</taxon>
        <taxon>Bacillati</taxon>
        <taxon>Actinomycetota</taxon>
        <taxon>Actinomycetes</taxon>
        <taxon>Mycobacteriales</taxon>
        <taxon>Nocardiaceae</taxon>
        <taxon>Nocardia</taxon>
    </lineage>
</organism>
<name>A0A2S6AKT1_9NOCA</name>
<dbReference type="AlphaFoldDB" id="A0A2S6AKT1"/>
<evidence type="ECO:0000313" key="1">
    <source>
        <dbReference type="EMBL" id="PPJ35839.1"/>
    </source>
</evidence>
<dbReference type="EMBL" id="PSZC01000018">
    <property type="protein sequence ID" value="PPJ35839.1"/>
    <property type="molecule type" value="Genomic_DNA"/>
</dbReference>